<comment type="caution">
    <text evidence="1">The sequence shown here is derived from an EMBL/GenBank/DDBJ whole genome shotgun (WGS) entry which is preliminary data.</text>
</comment>
<organism evidence="1 2">
    <name type="scientific">Pichia inconspicua</name>
    <dbReference type="NCBI Taxonomy" id="52247"/>
    <lineage>
        <taxon>Eukaryota</taxon>
        <taxon>Fungi</taxon>
        <taxon>Dikarya</taxon>
        <taxon>Ascomycota</taxon>
        <taxon>Saccharomycotina</taxon>
        <taxon>Pichiomycetes</taxon>
        <taxon>Pichiales</taxon>
        <taxon>Pichiaceae</taxon>
        <taxon>Pichia</taxon>
    </lineage>
</organism>
<proteinExistence type="predicted"/>
<sequence length="410" mass="47532">MTTRVIFTRRRKDDETSRLYTRVTTRFEHQGKLIECVGKNSDPMMTKINTVVGMDNTEIYLLENMVFEVNILLLNNGNFEQYRGKIDNTAVENMLQSNLVSGTEPVTLYVWIYGLIISGDYDDGESYRFEFVSTGTELYWSIKMIDNGIYKTVLSIKMENVEEIDIDEYFLEDLEQLWNISVEHKKKEKEWQLEKVKMVQEMEVLRKRTGIEHLQNSLRTMKAKIIDYFLPLVNNLLLEKKKLLAQSADEGDTIFLRALKRKRGDGLKEEENDDVERDVLDIDEFMEAERHKRMKGIENAKVDSENDVHEKENRALSFDVETDEDSIKFNGKKRTADVETAVEEMEIALNVVIEADDLELNKAKNSELVVLDEDTDADGGNTDPEITEISTEVESAIEHYDTDIDEDTQL</sequence>
<dbReference type="AlphaFoldDB" id="A0A4T0X135"/>
<accession>A0A4T0X135</accession>
<name>A0A4T0X135_9ASCO</name>
<dbReference type="Proteomes" id="UP000307173">
    <property type="component" value="Unassembled WGS sequence"/>
</dbReference>
<evidence type="ECO:0000313" key="2">
    <source>
        <dbReference type="Proteomes" id="UP000307173"/>
    </source>
</evidence>
<gene>
    <name evidence="1" type="ORF">CANINC_002632</name>
</gene>
<reference evidence="1 2" key="1">
    <citation type="journal article" date="2019" name="Front. Genet.">
        <title>Whole-Genome Sequencing of the Opportunistic Yeast Pathogen Candida inconspicua Uncovers Its Hybrid Origin.</title>
        <authorList>
            <person name="Mixao V."/>
            <person name="Hansen A.P."/>
            <person name="Saus E."/>
            <person name="Boekhout T."/>
            <person name="Lass-Florl C."/>
            <person name="Gabaldon T."/>
        </authorList>
    </citation>
    <scope>NUCLEOTIDE SEQUENCE [LARGE SCALE GENOMIC DNA]</scope>
    <source>
        <strain evidence="1 2">CBS 180</strain>
    </source>
</reference>
<evidence type="ECO:0000313" key="1">
    <source>
        <dbReference type="EMBL" id="TID28199.1"/>
    </source>
</evidence>
<keyword evidence="2" id="KW-1185">Reference proteome</keyword>
<protein>
    <submittedName>
        <fullName evidence="1">Uncharacterized protein</fullName>
    </submittedName>
</protein>
<dbReference type="OrthoDB" id="3995457at2759"/>
<dbReference type="EMBL" id="SELW01000415">
    <property type="protein sequence ID" value="TID28199.1"/>
    <property type="molecule type" value="Genomic_DNA"/>
</dbReference>